<protein>
    <submittedName>
        <fullName evidence="2">Uncharacterized protein</fullName>
    </submittedName>
</protein>
<feature type="transmembrane region" description="Helical" evidence="1">
    <location>
        <begin position="168"/>
        <end position="192"/>
    </location>
</feature>
<dbReference type="EMBL" id="CAXITT010000198">
    <property type="protein sequence ID" value="CAL1535334.1"/>
    <property type="molecule type" value="Genomic_DNA"/>
</dbReference>
<proteinExistence type="predicted"/>
<comment type="caution">
    <text evidence="2">The sequence shown here is derived from an EMBL/GenBank/DDBJ whole genome shotgun (WGS) entry which is preliminary data.</text>
</comment>
<keyword evidence="1" id="KW-1133">Transmembrane helix</keyword>
<evidence type="ECO:0000313" key="2">
    <source>
        <dbReference type="EMBL" id="CAL1535334.1"/>
    </source>
</evidence>
<keyword evidence="1" id="KW-0812">Transmembrane</keyword>
<accession>A0AAV2HR71</accession>
<evidence type="ECO:0000313" key="3">
    <source>
        <dbReference type="Proteomes" id="UP001497497"/>
    </source>
</evidence>
<evidence type="ECO:0000256" key="1">
    <source>
        <dbReference type="SAM" id="Phobius"/>
    </source>
</evidence>
<keyword evidence="3" id="KW-1185">Reference proteome</keyword>
<keyword evidence="1" id="KW-0472">Membrane</keyword>
<sequence length="267" mass="31211">MNDELYINLFSPMIYPSPVCKFSTNPSLQESYNETSSIHEVTYNKKLYYSINCTLSLPMSKVKEKKHDVLVTLYPDVTDTIFNIQRMGTTLCFTIDLSQDTVSGNQQCPYYLINGSNFRCLCDLPNNNNRSLKESTLTNYFTTNEFIASTTFSENLRENHMCEKNANLSLLIIIIEAAVIIISWLVISALCYTQRNYTIQREEEHNQYNAIEIQHQEDPNDGYMTPPEMTSGNIYQAKPQKHFTYMNVFFIMNRRERLKYIIFFSFH</sequence>
<name>A0AAV2HR71_LYMST</name>
<gene>
    <name evidence="2" type="ORF">GSLYS_00009294001</name>
</gene>
<dbReference type="AlphaFoldDB" id="A0AAV2HR71"/>
<dbReference type="Proteomes" id="UP001497497">
    <property type="component" value="Unassembled WGS sequence"/>
</dbReference>
<reference evidence="2 3" key="1">
    <citation type="submission" date="2024-04" db="EMBL/GenBank/DDBJ databases">
        <authorList>
            <consortium name="Genoscope - CEA"/>
            <person name="William W."/>
        </authorList>
    </citation>
    <scope>NUCLEOTIDE SEQUENCE [LARGE SCALE GENOMIC DNA]</scope>
</reference>
<organism evidence="2 3">
    <name type="scientific">Lymnaea stagnalis</name>
    <name type="common">Great pond snail</name>
    <name type="synonym">Helix stagnalis</name>
    <dbReference type="NCBI Taxonomy" id="6523"/>
    <lineage>
        <taxon>Eukaryota</taxon>
        <taxon>Metazoa</taxon>
        <taxon>Spiralia</taxon>
        <taxon>Lophotrochozoa</taxon>
        <taxon>Mollusca</taxon>
        <taxon>Gastropoda</taxon>
        <taxon>Heterobranchia</taxon>
        <taxon>Euthyneura</taxon>
        <taxon>Panpulmonata</taxon>
        <taxon>Hygrophila</taxon>
        <taxon>Lymnaeoidea</taxon>
        <taxon>Lymnaeidae</taxon>
        <taxon>Lymnaea</taxon>
    </lineage>
</organism>